<evidence type="ECO:0000256" key="1">
    <source>
        <dbReference type="ARBA" id="ARBA00002001"/>
    </source>
</evidence>
<evidence type="ECO:0000256" key="11">
    <source>
        <dbReference type="RuleBase" id="RU000451"/>
    </source>
</evidence>
<dbReference type="EMBL" id="JAPEVG010000071">
    <property type="protein sequence ID" value="KAJ8487884.1"/>
    <property type="molecule type" value="Genomic_DNA"/>
</dbReference>
<feature type="compositionally biased region" description="Low complexity" evidence="12">
    <location>
        <begin position="358"/>
        <end position="398"/>
    </location>
</feature>
<dbReference type="SUPFAM" id="SSF54637">
    <property type="entry name" value="Thioesterase/thiol ester dehydrase-isomerase"/>
    <property type="match status" value="2"/>
</dbReference>
<dbReference type="SUPFAM" id="SSF47113">
    <property type="entry name" value="Histone-fold"/>
    <property type="match status" value="1"/>
</dbReference>
<dbReference type="InterPro" id="IPR009072">
    <property type="entry name" value="Histone-fold"/>
</dbReference>
<dbReference type="GO" id="GO:0005634">
    <property type="term" value="C:nucleus"/>
    <property type="evidence" value="ECO:0007669"/>
    <property type="project" value="UniProtKB-SubCell"/>
</dbReference>
<dbReference type="GO" id="GO:0003677">
    <property type="term" value="F:DNA binding"/>
    <property type="evidence" value="ECO:0007669"/>
    <property type="project" value="UniProtKB-KW"/>
</dbReference>
<keyword evidence="10 11" id="KW-0544">Nucleosome core</keyword>
<evidence type="ECO:0000256" key="4">
    <source>
        <dbReference type="ARBA" id="ARBA00006846"/>
    </source>
</evidence>
<comment type="similarity">
    <text evidence="4 11">Belongs to the histone H2B family.</text>
</comment>
<evidence type="ECO:0000256" key="2">
    <source>
        <dbReference type="ARBA" id="ARBA00004123"/>
    </source>
</evidence>
<evidence type="ECO:0000313" key="14">
    <source>
        <dbReference type="EMBL" id="KAJ8487884.1"/>
    </source>
</evidence>
<protein>
    <recommendedName>
        <fullName evidence="11">Histone H2B</fullName>
    </recommendedName>
</protein>
<dbReference type="PANTHER" id="PTHR28152">
    <property type="entry name" value="HYDROXYACYL-THIOESTER DEHYDRATASE TYPE 2, MITOCHONDRIAL"/>
    <property type="match status" value="1"/>
</dbReference>
<keyword evidence="8 11" id="KW-0238">DNA-binding</keyword>
<dbReference type="GO" id="GO:0019171">
    <property type="term" value="F:(3R)-hydroxyacyl-[acyl-carrier-protein] dehydratase activity"/>
    <property type="evidence" value="ECO:0007669"/>
    <property type="project" value="TreeGrafter"/>
</dbReference>
<dbReference type="PRINTS" id="PR00621">
    <property type="entry name" value="HISTONEH2B"/>
</dbReference>
<gene>
    <name evidence="14" type="ORF">ONZ51_g3887</name>
</gene>
<evidence type="ECO:0000259" key="13">
    <source>
        <dbReference type="Pfam" id="PF00125"/>
    </source>
</evidence>
<dbReference type="PROSITE" id="PS00357">
    <property type="entry name" value="HISTONE_H2B"/>
    <property type="match status" value="1"/>
</dbReference>
<reference evidence="14" key="1">
    <citation type="submission" date="2022-11" db="EMBL/GenBank/DDBJ databases">
        <title>Genome Sequence of Cubamyces cubensis.</title>
        <authorList>
            <person name="Buettner E."/>
        </authorList>
    </citation>
    <scope>NUCLEOTIDE SEQUENCE</scope>
    <source>
        <strain evidence="14">MPL-01</strain>
    </source>
</reference>
<evidence type="ECO:0000256" key="10">
    <source>
        <dbReference type="ARBA" id="ARBA00023269"/>
    </source>
</evidence>
<comment type="function">
    <text evidence="1">Core component of nucleosome. Nucleosomes wrap and compact DNA into chromatin, limiting DNA accessibility to the cellular machineries which require DNA as a template. Histones thereby play a central role in transcription regulation, DNA repair, DNA replication and chromosomal stability. DNA accessibility is regulated via a complex set of post-translational modifications of histones, also called histone code, and nucleosome remodeling.</text>
</comment>
<dbReference type="FunFam" id="1.10.20.10:FF:000014">
    <property type="entry name" value="Histone H2B"/>
    <property type="match status" value="1"/>
</dbReference>
<dbReference type="AlphaFoldDB" id="A0AAD7TXB9"/>
<comment type="caution">
    <text evidence="14">The sequence shown here is derived from an EMBL/GenBank/DDBJ whole genome shotgun (WGS) entry which is preliminary data.</text>
</comment>
<evidence type="ECO:0000256" key="9">
    <source>
        <dbReference type="ARBA" id="ARBA00023242"/>
    </source>
</evidence>
<evidence type="ECO:0000256" key="5">
    <source>
        <dbReference type="ARBA" id="ARBA00022454"/>
    </source>
</evidence>
<dbReference type="Proteomes" id="UP001215151">
    <property type="component" value="Unassembled WGS sequence"/>
</dbReference>
<feature type="region of interest" description="Disordered" evidence="12">
    <location>
        <begin position="358"/>
        <end position="422"/>
    </location>
</feature>
<proteinExistence type="inferred from homology"/>
<dbReference type="InterPro" id="IPR000558">
    <property type="entry name" value="Histone_H2B"/>
</dbReference>
<dbReference type="SMART" id="SM00427">
    <property type="entry name" value="H2B"/>
    <property type="match status" value="1"/>
</dbReference>
<dbReference type="Gene3D" id="3.10.129.10">
    <property type="entry name" value="Hotdog Thioesterase"/>
    <property type="match status" value="2"/>
</dbReference>
<dbReference type="GO" id="GO:0030527">
    <property type="term" value="F:structural constituent of chromatin"/>
    <property type="evidence" value="ECO:0007669"/>
    <property type="project" value="InterPro"/>
</dbReference>
<dbReference type="CDD" id="cd22910">
    <property type="entry name" value="HFD_H2B"/>
    <property type="match status" value="1"/>
</dbReference>
<dbReference type="InterPro" id="IPR029069">
    <property type="entry name" value="HotDog_dom_sf"/>
</dbReference>
<dbReference type="PANTHER" id="PTHR28152:SF1">
    <property type="entry name" value="HYDROXYACYL-THIOESTER DEHYDRATASE TYPE 2, MITOCHONDRIAL"/>
    <property type="match status" value="1"/>
</dbReference>
<evidence type="ECO:0000313" key="15">
    <source>
        <dbReference type="Proteomes" id="UP001215151"/>
    </source>
</evidence>
<dbReference type="InterPro" id="IPR052741">
    <property type="entry name" value="Mitochondrial_HTD2"/>
</dbReference>
<dbReference type="Pfam" id="PF00125">
    <property type="entry name" value="Histone"/>
    <property type="match status" value="1"/>
</dbReference>
<dbReference type="InterPro" id="IPR055333">
    <property type="entry name" value="HISTONE_H2B_site"/>
</dbReference>
<name>A0AAD7TXB9_9APHY</name>
<dbReference type="GO" id="GO:0046982">
    <property type="term" value="F:protein heterodimerization activity"/>
    <property type="evidence" value="ECO:0007669"/>
    <property type="project" value="InterPro"/>
</dbReference>
<comment type="subunit">
    <text evidence="11">The nucleosome is a histone octamer containing two molecules each of H2A, H2B, H3 and H4 assembled in one H3-H4 heterotetramer and two H2A-H2B heterodimers. The octamer wraps approximately 147 bp of DNA.</text>
</comment>
<accession>A0AAD7TXB9</accession>
<sequence>MLLGPSIIRRVCAAQYRRTLTARASASFIGRRGVAQHIPSQRSFSSPPPAPPYSPFDADALDRWISAEKRLTLYDTIRPEHLADLYVTLPTRDGSARAFSPPQDGAQLGFGHHLVFFHPRNPERVLRSDGTDTDFCPPEPFTRRMWAGGRMEWKRPLCVGDKAAAEATIGAVTKKGFEKGTPMVFVTQKIAYRKRESDEVCIEEERAHVYLAVAGNKRSVKEVNGLPAPQFTFEYLPTPTTLFRFSALTFNGHYIHLDKDYAQKSEGYPERLVHGPLTALMLLDVTAMHFPGVAFRSFEYRAVNPIVVNRPVKIHGVQTDKETVVVWAEESSSSIVGMTGKITLANSSTRATLASTTSFLPPTTLHTPPHPNPSLSQMAPKPASSASKAPASTAQKAPVKTEKKTASKSTSSAADGEKKKRKKVRKETWSSYVYKVLKQVHPDTGISNKAMAILNSFVNDIFERIATEASKLSSYSKKSTISSREIQTAVRLILPGELAKHAISEGTKSVTKFSSSQK</sequence>
<evidence type="ECO:0000256" key="8">
    <source>
        <dbReference type="ARBA" id="ARBA00023125"/>
    </source>
</evidence>
<evidence type="ECO:0000256" key="3">
    <source>
        <dbReference type="ARBA" id="ARBA00004286"/>
    </source>
</evidence>
<keyword evidence="9 11" id="KW-0539">Nucleus</keyword>
<dbReference type="GO" id="GO:0005739">
    <property type="term" value="C:mitochondrion"/>
    <property type="evidence" value="ECO:0007669"/>
    <property type="project" value="TreeGrafter"/>
</dbReference>
<feature type="domain" description="Core Histone H2A/H2B/H3" evidence="13">
    <location>
        <begin position="411"/>
        <end position="492"/>
    </location>
</feature>
<dbReference type="InterPro" id="IPR007125">
    <property type="entry name" value="H2A/H2B/H3"/>
</dbReference>
<keyword evidence="15" id="KW-1185">Reference proteome</keyword>
<dbReference type="GO" id="GO:0000786">
    <property type="term" value="C:nucleosome"/>
    <property type="evidence" value="ECO:0007669"/>
    <property type="project" value="UniProtKB-KW"/>
</dbReference>
<keyword evidence="5 11" id="KW-0158">Chromosome</keyword>
<dbReference type="Gene3D" id="1.10.20.10">
    <property type="entry name" value="Histone, subunit A"/>
    <property type="match status" value="1"/>
</dbReference>
<evidence type="ECO:0000256" key="12">
    <source>
        <dbReference type="SAM" id="MobiDB-lite"/>
    </source>
</evidence>
<evidence type="ECO:0000256" key="6">
    <source>
        <dbReference type="ARBA" id="ARBA00022499"/>
    </source>
</evidence>
<evidence type="ECO:0000256" key="7">
    <source>
        <dbReference type="ARBA" id="ARBA00022843"/>
    </source>
</evidence>
<comment type="subcellular location">
    <subcellularLocation>
        <location evidence="3">Chromosome</location>
    </subcellularLocation>
    <subcellularLocation>
        <location evidence="2 11">Nucleus</location>
    </subcellularLocation>
</comment>
<keyword evidence="6" id="KW-1017">Isopeptide bond</keyword>
<organism evidence="14 15">
    <name type="scientific">Trametes cubensis</name>
    <dbReference type="NCBI Taxonomy" id="1111947"/>
    <lineage>
        <taxon>Eukaryota</taxon>
        <taxon>Fungi</taxon>
        <taxon>Dikarya</taxon>
        <taxon>Basidiomycota</taxon>
        <taxon>Agaricomycotina</taxon>
        <taxon>Agaricomycetes</taxon>
        <taxon>Polyporales</taxon>
        <taxon>Polyporaceae</taxon>
        <taxon>Trametes</taxon>
    </lineage>
</organism>
<keyword evidence="7" id="KW-0832">Ubl conjugation</keyword>